<evidence type="ECO:0000256" key="4">
    <source>
        <dbReference type="ARBA" id="ARBA00022837"/>
    </source>
</evidence>
<evidence type="ECO:0000313" key="13">
    <source>
        <dbReference type="Proteomes" id="UP000288716"/>
    </source>
</evidence>
<gene>
    <name evidence="12" type="ORF">B4U80_04847</name>
</gene>
<dbReference type="OrthoDB" id="547680at2759"/>
<feature type="compositionally biased region" description="Basic and acidic residues" evidence="7">
    <location>
        <begin position="790"/>
        <end position="801"/>
    </location>
</feature>
<keyword evidence="3" id="KW-0677">Repeat</keyword>
<dbReference type="InterPro" id="IPR006585">
    <property type="entry name" value="FTP1"/>
</dbReference>
<dbReference type="Gene3D" id="3.10.100.10">
    <property type="entry name" value="Mannose-Binding Protein A, subunit A"/>
    <property type="match status" value="1"/>
</dbReference>
<feature type="domain" description="Sushi" evidence="11">
    <location>
        <begin position="430"/>
        <end position="489"/>
    </location>
</feature>
<dbReference type="PROSITE" id="PS50923">
    <property type="entry name" value="SUSHI"/>
    <property type="match status" value="3"/>
</dbReference>
<dbReference type="Pfam" id="PF00059">
    <property type="entry name" value="Lectin_C"/>
    <property type="match status" value="1"/>
</dbReference>
<dbReference type="CDD" id="cd00037">
    <property type="entry name" value="CLECT"/>
    <property type="match status" value="1"/>
</dbReference>
<dbReference type="VEuPathDB" id="VectorBase:LDEU001649"/>
<keyword evidence="8" id="KW-1133">Transmembrane helix</keyword>
<dbReference type="SUPFAM" id="SSF56436">
    <property type="entry name" value="C-type lectin-like"/>
    <property type="match status" value="1"/>
</dbReference>
<evidence type="ECO:0000256" key="5">
    <source>
        <dbReference type="ARBA" id="ARBA00023157"/>
    </source>
</evidence>
<feature type="transmembrane region" description="Helical" evidence="8">
    <location>
        <begin position="673"/>
        <end position="696"/>
    </location>
</feature>
<dbReference type="InterPro" id="IPR051277">
    <property type="entry name" value="SEZ6_CSMD_C4BPB_Regulators"/>
</dbReference>
<evidence type="ECO:0000256" key="9">
    <source>
        <dbReference type="SAM" id="SignalP"/>
    </source>
</evidence>
<evidence type="ECO:0000256" key="1">
    <source>
        <dbReference type="ARBA" id="ARBA00022723"/>
    </source>
</evidence>
<dbReference type="Gene3D" id="2.60.120.260">
    <property type="entry name" value="Galactose-binding domain-like"/>
    <property type="match status" value="1"/>
</dbReference>
<sequence>MSLIFYIALTFIQFLASKVNACGYPGSPAHASVSFTTEFIETGTVATYTCDNGYELLGPPRRTCSSNGTWVPQGVPFCGEYFECFLNIESNIQKSILNVITDHVNNKLNASLLNVAVGKAAMQSSIVGQGSAQRAVDGSTSTFYNGNTCTMTEIERTPWWYVNLLEPYLVQLVRIDFGASCCANNRPAVVVVRVGNNRPDLGVNPICNKFTGFIEEGRPLFLPCARPMPGAFVSVHLESSGNPLSICETFVYTDHALSIEQCPSFRDQPLGSTSTYNGKCYIFYNNQPMTFDGAKRFCEIRGGSLVDETSPALQGFLSWELYRRHRNDPNGQYWLGAVRDQKNPKNWKWINGKDVTISFWNLPGNNENCSRFDGSKGWLWSDTNCRINLNFLCQHRPLSCGKPERPPNSTILARSVDIGSIIEYRCGSDLECGFPASIANGDYALVNNTKSYLSNVRYSCKEGYVIVGRSYLSCDVDERWNGPPPRCEPILCPNPPLIPNGLVTLNANSTKFGTKAVYACLPGHELLGDTSMTCNSGGYWDGQPPFCKDKRIYTTSSMTPAPTTTTSTTTTTTTTSRPVTTTVTRRIIPNSKPTFVTGQTPVRTPPQIAYIPISTSTPKTVVHQLNTRRTSTTPPNTTRKPIIRIKDNEIADSSLAKSNIKQPVTARLNTGGIIALGVFGGFVFLAAVVTIIIIIIRRLKNSRNSIDAQTISTFDSSGDHNGFYRNYQQAWENLRYTGHGSNYKPSLSRFDTDNTFTQSRNSRGVYNEGFRDTNEITLNADVAALYSRPDKQTRAKQRPENEGQNQWHNSYRKY</sequence>
<feature type="domain" description="Sushi" evidence="11">
    <location>
        <begin position="490"/>
        <end position="549"/>
    </location>
</feature>
<comment type="caution">
    <text evidence="6">Lacks conserved residue(s) required for the propagation of feature annotation.</text>
</comment>
<dbReference type="PANTHER" id="PTHR45656:SF4">
    <property type="entry name" value="PROTEIN CBR-CLEC-78"/>
    <property type="match status" value="1"/>
</dbReference>
<keyword evidence="8" id="KW-0812">Transmembrane</keyword>
<feature type="disulfide bond" evidence="6">
    <location>
        <begin position="460"/>
        <end position="487"/>
    </location>
</feature>
<protein>
    <submittedName>
        <fullName evidence="12">Sushi: von Willebrand factor type A: EGF and pentraxin domain-containing protein 1-like protein</fullName>
    </submittedName>
</protein>
<keyword evidence="1" id="KW-0479">Metal-binding</keyword>
<dbReference type="InterPro" id="IPR000436">
    <property type="entry name" value="Sushi_SCR_CCP_dom"/>
</dbReference>
<proteinExistence type="predicted"/>
<dbReference type="CDD" id="cd00033">
    <property type="entry name" value="CCP"/>
    <property type="match status" value="3"/>
</dbReference>
<evidence type="ECO:0000313" key="12">
    <source>
        <dbReference type="EMBL" id="RWS30391.1"/>
    </source>
</evidence>
<evidence type="ECO:0000256" key="7">
    <source>
        <dbReference type="SAM" id="MobiDB-lite"/>
    </source>
</evidence>
<accession>A0A443SS71</accession>
<dbReference type="GO" id="GO:0046872">
    <property type="term" value="F:metal ion binding"/>
    <property type="evidence" value="ECO:0007669"/>
    <property type="project" value="UniProtKB-KW"/>
</dbReference>
<feature type="signal peptide" evidence="9">
    <location>
        <begin position="1"/>
        <end position="21"/>
    </location>
</feature>
<dbReference type="InterPro" id="IPR001304">
    <property type="entry name" value="C-type_lectin-like"/>
</dbReference>
<keyword evidence="2 9" id="KW-0732">Signal</keyword>
<evidence type="ECO:0000256" key="6">
    <source>
        <dbReference type="PROSITE-ProRule" id="PRU00302"/>
    </source>
</evidence>
<dbReference type="Proteomes" id="UP000288716">
    <property type="component" value="Unassembled WGS sequence"/>
</dbReference>
<keyword evidence="4" id="KW-0106">Calcium</keyword>
<feature type="domain" description="Sushi" evidence="11">
    <location>
        <begin position="20"/>
        <end position="80"/>
    </location>
</feature>
<feature type="chain" id="PRO_5019557718" evidence="9">
    <location>
        <begin position="22"/>
        <end position="814"/>
    </location>
</feature>
<evidence type="ECO:0000256" key="3">
    <source>
        <dbReference type="ARBA" id="ARBA00022737"/>
    </source>
</evidence>
<feature type="disulfide bond" evidence="6">
    <location>
        <begin position="520"/>
        <end position="547"/>
    </location>
</feature>
<dbReference type="STRING" id="299467.A0A443SS71"/>
<dbReference type="Pfam" id="PF00084">
    <property type="entry name" value="Sushi"/>
    <property type="match status" value="3"/>
</dbReference>
<dbReference type="SMART" id="SM00032">
    <property type="entry name" value="CCP"/>
    <property type="match status" value="3"/>
</dbReference>
<dbReference type="InterPro" id="IPR008979">
    <property type="entry name" value="Galactose-bd-like_sf"/>
</dbReference>
<dbReference type="PROSITE" id="PS50041">
    <property type="entry name" value="C_TYPE_LECTIN_2"/>
    <property type="match status" value="1"/>
</dbReference>
<dbReference type="SUPFAM" id="SSF57535">
    <property type="entry name" value="Complement control module/SCR domain"/>
    <property type="match status" value="3"/>
</dbReference>
<dbReference type="InterPro" id="IPR016187">
    <property type="entry name" value="CTDL_fold"/>
</dbReference>
<dbReference type="SMART" id="SM00607">
    <property type="entry name" value="FTP"/>
    <property type="match status" value="1"/>
</dbReference>
<feature type="domain" description="C-type lectin" evidence="10">
    <location>
        <begin position="276"/>
        <end position="394"/>
    </location>
</feature>
<dbReference type="SMART" id="SM00034">
    <property type="entry name" value="CLECT"/>
    <property type="match status" value="1"/>
</dbReference>
<reference evidence="12 13" key="1">
    <citation type="journal article" date="2018" name="Gigascience">
        <title>Genomes of trombidid mites reveal novel predicted allergens and laterally-transferred genes associated with secondary metabolism.</title>
        <authorList>
            <person name="Dong X."/>
            <person name="Chaisiri K."/>
            <person name="Xia D."/>
            <person name="Armstrong S.D."/>
            <person name="Fang Y."/>
            <person name="Donnelly M.J."/>
            <person name="Kadowaki T."/>
            <person name="McGarry J.W."/>
            <person name="Darby A.C."/>
            <person name="Makepeace B.L."/>
        </authorList>
    </citation>
    <scope>NUCLEOTIDE SEQUENCE [LARGE SCALE GENOMIC DNA]</scope>
    <source>
        <strain evidence="12">UoL-UT</strain>
    </source>
</reference>
<evidence type="ECO:0000256" key="8">
    <source>
        <dbReference type="SAM" id="Phobius"/>
    </source>
</evidence>
<dbReference type="InterPro" id="IPR016186">
    <property type="entry name" value="C-type_lectin-like/link_sf"/>
</dbReference>
<keyword evidence="6" id="KW-0768">Sushi</keyword>
<dbReference type="Gene3D" id="2.10.70.10">
    <property type="entry name" value="Complement Module, domain 1"/>
    <property type="match status" value="3"/>
</dbReference>
<dbReference type="FunFam" id="2.10.70.10:FF:000112">
    <property type="entry name" value="Uncharacterized protein, isoform C"/>
    <property type="match status" value="1"/>
</dbReference>
<comment type="caution">
    <text evidence="12">The sequence shown here is derived from an EMBL/GenBank/DDBJ whole genome shotgun (WGS) entry which is preliminary data.</text>
</comment>
<feature type="region of interest" description="Disordered" evidence="7">
    <location>
        <begin position="558"/>
        <end position="578"/>
    </location>
</feature>
<dbReference type="PANTHER" id="PTHR45656">
    <property type="entry name" value="PROTEIN CBR-CLEC-78"/>
    <property type="match status" value="1"/>
</dbReference>
<evidence type="ECO:0000259" key="11">
    <source>
        <dbReference type="PROSITE" id="PS50923"/>
    </source>
</evidence>
<organism evidence="12 13">
    <name type="scientific">Leptotrombidium deliense</name>
    <dbReference type="NCBI Taxonomy" id="299467"/>
    <lineage>
        <taxon>Eukaryota</taxon>
        <taxon>Metazoa</taxon>
        <taxon>Ecdysozoa</taxon>
        <taxon>Arthropoda</taxon>
        <taxon>Chelicerata</taxon>
        <taxon>Arachnida</taxon>
        <taxon>Acari</taxon>
        <taxon>Acariformes</taxon>
        <taxon>Trombidiformes</taxon>
        <taxon>Prostigmata</taxon>
        <taxon>Anystina</taxon>
        <taxon>Parasitengona</taxon>
        <taxon>Trombiculoidea</taxon>
        <taxon>Trombiculidae</taxon>
        <taxon>Leptotrombidium</taxon>
    </lineage>
</organism>
<dbReference type="InterPro" id="IPR035976">
    <property type="entry name" value="Sushi/SCR/CCP_sf"/>
</dbReference>
<feature type="region of interest" description="Disordered" evidence="7">
    <location>
        <begin position="790"/>
        <end position="814"/>
    </location>
</feature>
<dbReference type="SUPFAM" id="SSF49785">
    <property type="entry name" value="Galactose-binding domain-like"/>
    <property type="match status" value="1"/>
</dbReference>
<feature type="compositionally biased region" description="Polar residues" evidence="7">
    <location>
        <begin position="802"/>
        <end position="814"/>
    </location>
</feature>
<evidence type="ECO:0000259" key="10">
    <source>
        <dbReference type="PROSITE" id="PS50041"/>
    </source>
</evidence>
<dbReference type="EMBL" id="NCKV01000523">
    <property type="protein sequence ID" value="RWS30391.1"/>
    <property type="molecule type" value="Genomic_DNA"/>
</dbReference>
<name>A0A443SS71_9ACAR</name>
<keyword evidence="5 6" id="KW-1015">Disulfide bond</keyword>
<keyword evidence="13" id="KW-1185">Reference proteome</keyword>
<dbReference type="Pfam" id="PF22633">
    <property type="entry name" value="F5_F8_type_C_2"/>
    <property type="match status" value="1"/>
</dbReference>
<evidence type="ECO:0000256" key="2">
    <source>
        <dbReference type="ARBA" id="ARBA00022729"/>
    </source>
</evidence>
<keyword evidence="8" id="KW-0472">Membrane</keyword>
<dbReference type="AlphaFoldDB" id="A0A443SS71"/>